<keyword evidence="1" id="KW-0472">Membrane</keyword>
<organism evidence="2">
    <name type="scientific">Staphylococcus simulans</name>
    <dbReference type="NCBI Taxonomy" id="1286"/>
    <lineage>
        <taxon>Bacteria</taxon>
        <taxon>Bacillati</taxon>
        <taxon>Bacillota</taxon>
        <taxon>Bacilli</taxon>
        <taxon>Bacillales</taxon>
        <taxon>Staphylococcaceae</taxon>
        <taxon>Staphylococcus</taxon>
    </lineage>
</organism>
<evidence type="ECO:0000313" key="2">
    <source>
        <dbReference type="EMBL" id="VYT73036.1"/>
    </source>
</evidence>
<dbReference type="EMBL" id="CACRUO010000015">
    <property type="protein sequence ID" value="VYT73036.1"/>
    <property type="molecule type" value="Genomic_DNA"/>
</dbReference>
<accession>A0A6N2Z4R3</accession>
<keyword evidence="1" id="KW-0812">Transmembrane</keyword>
<gene>
    <name evidence="2" type="ORF">SSLFYP27_00494</name>
</gene>
<proteinExistence type="predicted"/>
<keyword evidence="1" id="KW-1133">Transmembrane helix</keyword>
<reference evidence="2" key="1">
    <citation type="submission" date="2019-11" db="EMBL/GenBank/DDBJ databases">
        <authorList>
            <person name="Feng L."/>
        </authorList>
    </citation>
    <scope>NUCLEOTIDE SEQUENCE</scope>
    <source>
        <strain evidence="2">SsimulansLFYP27</strain>
    </source>
</reference>
<evidence type="ECO:0000256" key="1">
    <source>
        <dbReference type="SAM" id="Phobius"/>
    </source>
</evidence>
<feature type="transmembrane region" description="Helical" evidence="1">
    <location>
        <begin position="49"/>
        <end position="69"/>
    </location>
</feature>
<name>A0A6N2Z4R3_STASI</name>
<dbReference type="AlphaFoldDB" id="A0A6N2Z4R3"/>
<sequence length="75" mass="8691">MIKIFAISVTMIFIFCVAIIVAEFLTKWLMDKNGFNPKSLNEDPVFSKLFFGAKIIIVISFIGMLILWIQYWTIP</sequence>
<protein>
    <submittedName>
        <fullName evidence="2">Uncharacterized protein</fullName>
    </submittedName>
</protein>
<feature type="transmembrane region" description="Helical" evidence="1">
    <location>
        <begin position="7"/>
        <end position="29"/>
    </location>
</feature>
<dbReference type="RefSeq" id="WP_156666445.1">
    <property type="nucleotide sequence ID" value="NZ_CACRUO010000015.1"/>
</dbReference>